<evidence type="ECO:0000313" key="4">
    <source>
        <dbReference type="Proteomes" id="UP000625316"/>
    </source>
</evidence>
<sequence length="198" mass="20641">MTINLDTLLELLLAISLSAAAGFRVFVPLLVLSAAAVFGHIDLPSNLDWIENPQALALFGAASMLEVIGYSIPWFDHLLDLLATPAAIIAGTVVAASFAPEMDPLVQWTLALVAGGGAAGLTKTLMNLLRGGSTAATGGLANPIFAAFELVIAIGLSTLAIATPVVAGAIVISIFGFAFYKINQLIRRFQRQDVPTEP</sequence>
<dbReference type="InterPro" id="IPR025196">
    <property type="entry name" value="DUF4126"/>
</dbReference>
<feature type="transmembrane region" description="Helical" evidence="1">
    <location>
        <begin position="53"/>
        <end position="72"/>
    </location>
</feature>
<feature type="transmembrane region" description="Helical" evidence="1">
    <location>
        <begin position="105"/>
        <end position="122"/>
    </location>
</feature>
<keyword evidence="1" id="KW-1133">Transmembrane helix</keyword>
<feature type="domain" description="DUF4126" evidence="2">
    <location>
        <begin position="11"/>
        <end position="181"/>
    </location>
</feature>
<keyword evidence="4" id="KW-1185">Reference proteome</keyword>
<dbReference type="EMBL" id="JADEXQ010000020">
    <property type="protein sequence ID" value="MBE9029720.1"/>
    <property type="molecule type" value="Genomic_DNA"/>
</dbReference>
<dbReference type="Proteomes" id="UP000625316">
    <property type="component" value="Unassembled WGS sequence"/>
</dbReference>
<comment type="caution">
    <text evidence="3">The sequence shown here is derived from an EMBL/GenBank/DDBJ whole genome shotgun (WGS) entry which is preliminary data.</text>
</comment>
<evidence type="ECO:0000259" key="2">
    <source>
        <dbReference type="Pfam" id="PF13548"/>
    </source>
</evidence>
<keyword evidence="1" id="KW-0812">Transmembrane</keyword>
<gene>
    <name evidence="3" type="ORF">IQ266_08260</name>
</gene>
<accession>A0A928Z3X1</accession>
<feature type="transmembrane region" description="Helical" evidence="1">
    <location>
        <begin position="161"/>
        <end position="182"/>
    </location>
</feature>
<name>A0A928Z3X1_9CYAN</name>
<organism evidence="3 4">
    <name type="scientific">Romeriopsis navalis LEGE 11480</name>
    <dbReference type="NCBI Taxonomy" id="2777977"/>
    <lineage>
        <taxon>Bacteria</taxon>
        <taxon>Bacillati</taxon>
        <taxon>Cyanobacteriota</taxon>
        <taxon>Cyanophyceae</taxon>
        <taxon>Leptolyngbyales</taxon>
        <taxon>Leptolyngbyaceae</taxon>
        <taxon>Romeriopsis</taxon>
        <taxon>Romeriopsis navalis</taxon>
    </lineage>
</organism>
<dbReference type="RefSeq" id="WP_264324536.1">
    <property type="nucleotide sequence ID" value="NZ_JADEXQ010000020.1"/>
</dbReference>
<dbReference type="AlphaFoldDB" id="A0A928Z3X1"/>
<feature type="transmembrane region" description="Helical" evidence="1">
    <location>
        <begin position="12"/>
        <end position="41"/>
    </location>
</feature>
<dbReference type="Pfam" id="PF13548">
    <property type="entry name" value="DUF4126"/>
    <property type="match status" value="1"/>
</dbReference>
<feature type="transmembrane region" description="Helical" evidence="1">
    <location>
        <begin position="134"/>
        <end position="155"/>
    </location>
</feature>
<reference evidence="3" key="1">
    <citation type="submission" date="2020-10" db="EMBL/GenBank/DDBJ databases">
        <authorList>
            <person name="Castelo-Branco R."/>
            <person name="Eusebio N."/>
            <person name="Adriana R."/>
            <person name="Vieira A."/>
            <person name="Brugerolle De Fraissinette N."/>
            <person name="Rezende De Castro R."/>
            <person name="Schneider M.P."/>
            <person name="Vasconcelos V."/>
            <person name="Leao P.N."/>
        </authorList>
    </citation>
    <scope>NUCLEOTIDE SEQUENCE</scope>
    <source>
        <strain evidence="3">LEGE 11480</strain>
    </source>
</reference>
<evidence type="ECO:0000256" key="1">
    <source>
        <dbReference type="SAM" id="Phobius"/>
    </source>
</evidence>
<keyword evidence="1" id="KW-0472">Membrane</keyword>
<protein>
    <submittedName>
        <fullName evidence="3">DUF4126 domain-containing protein</fullName>
    </submittedName>
</protein>
<evidence type="ECO:0000313" key="3">
    <source>
        <dbReference type="EMBL" id="MBE9029720.1"/>
    </source>
</evidence>
<proteinExistence type="predicted"/>
<feature type="transmembrane region" description="Helical" evidence="1">
    <location>
        <begin position="79"/>
        <end position="99"/>
    </location>
</feature>